<keyword evidence="4" id="KW-1185">Reference proteome</keyword>
<comment type="caution">
    <text evidence="3">The sequence shown here is derived from an EMBL/GenBank/DDBJ whole genome shotgun (WGS) entry which is preliminary data.</text>
</comment>
<dbReference type="InterPro" id="IPR023214">
    <property type="entry name" value="HAD_sf"/>
</dbReference>
<gene>
    <name evidence="3" type="ORF">GSI_01506</name>
</gene>
<dbReference type="SMART" id="SM00577">
    <property type="entry name" value="CPDc"/>
    <property type="match status" value="1"/>
</dbReference>
<feature type="compositionally biased region" description="Acidic residues" evidence="1">
    <location>
        <begin position="348"/>
        <end position="365"/>
    </location>
</feature>
<dbReference type="SUPFAM" id="SSF56784">
    <property type="entry name" value="HAD-like"/>
    <property type="match status" value="1"/>
</dbReference>
<protein>
    <submittedName>
        <fullName evidence="3">Transporter</fullName>
    </submittedName>
</protein>
<evidence type="ECO:0000313" key="3">
    <source>
        <dbReference type="EMBL" id="PIL35846.1"/>
    </source>
</evidence>
<feature type="compositionally biased region" description="Polar residues" evidence="1">
    <location>
        <begin position="309"/>
        <end position="323"/>
    </location>
</feature>
<dbReference type="InterPro" id="IPR011948">
    <property type="entry name" value="Dullard_phosphatase"/>
</dbReference>
<feature type="compositionally biased region" description="Pro residues" evidence="1">
    <location>
        <begin position="274"/>
        <end position="298"/>
    </location>
</feature>
<dbReference type="InterPro" id="IPR036412">
    <property type="entry name" value="HAD-like_sf"/>
</dbReference>
<dbReference type="OrthoDB" id="277011at2759"/>
<dbReference type="PANTHER" id="PTHR12210">
    <property type="entry name" value="DULLARD PROTEIN PHOSPHATASE"/>
    <property type="match status" value="1"/>
</dbReference>
<dbReference type="CDD" id="cd07521">
    <property type="entry name" value="HAD_FCP1-like"/>
    <property type="match status" value="1"/>
</dbReference>
<dbReference type="InterPro" id="IPR050365">
    <property type="entry name" value="TIM50"/>
</dbReference>
<dbReference type="PROSITE" id="PS50969">
    <property type="entry name" value="FCP1"/>
    <property type="match status" value="1"/>
</dbReference>
<accession>A0A2G8SQ03</accession>
<name>A0A2G8SQ03_9APHY</name>
<evidence type="ECO:0000313" key="4">
    <source>
        <dbReference type="Proteomes" id="UP000230002"/>
    </source>
</evidence>
<feature type="compositionally biased region" description="Polar residues" evidence="1">
    <location>
        <begin position="140"/>
        <end position="151"/>
    </location>
</feature>
<dbReference type="GO" id="GO:1904262">
    <property type="term" value="P:negative regulation of TORC1 signaling"/>
    <property type="evidence" value="ECO:0007669"/>
    <property type="project" value="UniProtKB-ARBA"/>
</dbReference>
<dbReference type="GO" id="GO:0016791">
    <property type="term" value="F:phosphatase activity"/>
    <property type="evidence" value="ECO:0007669"/>
    <property type="project" value="InterPro"/>
</dbReference>
<dbReference type="STRING" id="1077348.A0A2G8SQ03"/>
<feature type="compositionally biased region" description="Low complexity" evidence="1">
    <location>
        <begin position="56"/>
        <end position="67"/>
    </location>
</feature>
<dbReference type="FunFam" id="3.40.50.1000:FF:000043">
    <property type="entry name" value="General stress response phosphoprotein phosphatase Psr1/2"/>
    <property type="match status" value="1"/>
</dbReference>
<feature type="compositionally biased region" description="Pro residues" evidence="1">
    <location>
        <begin position="77"/>
        <end position="95"/>
    </location>
</feature>
<dbReference type="GO" id="GO:0009651">
    <property type="term" value="P:response to salt stress"/>
    <property type="evidence" value="ECO:0007669"/>
    <property type="project" value="UniProtKB-ARBA"/>
</dbReference>
<evidence type="ECO:0000256" key="1">
    <source>
        <dbReference type="SAM" id="MobiDB-lite"/>
    </source>
</evidence>
<feature type="region of interest" description="Disordered" evidence="1">
    <location>
        <begin position="207"/>
        <end position="365"/>
    </location>
</feature>
<feature type="compositionally biased region" description="Basic and acidic residues" evidence="1">
    <location>
        <begin position="232"/>
        <end position="242"/>
    </location>
</feature>
<dbReference type="GO" id="GO:0034198">
    <property type="term" value="P:cellular response to amino acid starvation"/>
    <property type="evidence" value="ECO:0007669"/>
    <property type="project" value="UniProtKB-ARBA"/>
</dbReference>
<dbReference type="Gene3D" id="3.40.50.1000">
    <property type="entry name" value="HAD superfamily/HAD-like"/>
    <property type="match status" value="1"/>
</dbReference>
<proteinExistence type="predicted"/>
<organism evidence="3 4">
    <name type="scientific">Ganoderma sinense ZZ0214-1</name>
    <dbReference type="NCBI Taxonomy" id="1077348"/>
    <lineage>
        <taxon>Eukaryota</taxon>
        <taxon>Fungi</taxon>
        <taxon>Dikarya</taxon>
        <taxon>Basidiomycota</taxon>
        <taxon>Agaricomycotina</taxon>
        <taxon>Agaricomycetes</taxon>
        <taxon>Polyporales</taxon>
        <taxon>Polyporaceae</taxon>
        <taxon>Ganoderma</taxon>
    </lineage>
</organism>
<sequence>MAPAAPPDMQAPQVRPRAAAVLAPSDRQQSAKGKEVAAEPPSAQPAEGPSADEKSSPPAAAADAPADVGNGHASSPDPSPSTPPPHPSSHPPPPEQADSAGQAPSSSPTPAAVRSAESIPSAQEKTDENGTVRKEKGSLESEQTGTQTFKSSPRKDAVKSMSDGAHTSTTDADASPTPRPKGNLLSKLFRVLVPCVGPSSRAHPIDLHEKALAPAPHVPAPAKTNGAATSGLKEKQAAKEAEELPPAPEQQEQAAGGVASTPDDAQASTSAQEIPPPLQPIDIPPPAEDPSVIVPPTPTRTLPLEETEGVTSGAVQPPGSTGDESIHNRSRRNSREMGEESDGSTSFTEDEDLEDGTPVDEVEDEEERLIMQGGAGIPIGLDGLPRPLLPPISPKHAGRKCLVLDLDETLVHSSFKSIQQADYVVPVEIEYHWHNVYVIKRPGVDNFLKKMGEIYEVVVFTASLSKYADPVLDKLDVHHVVSHRLFRESCYNHRGNYVKDLSQLGRPISDTIIIDNSPASYIFHPNNAVPVSSWFNDPHDTELTDLCPFLADLGQVDDVRGVLDGGL</sequence>
<feature type="compositionally biased region" description="Basic and acidic residues" evidence="1">
    <location>
        <begin position="124"/>
        <end position="139"/>
    </location>
</feature>
<dbReference type="AlphaFoldDB" id="A0A2G8SQ03"/>
<dbReference type="Proteomes" id="UP000230002">
    <property type="component" value="Unassembled WGS sequence"/>
</dbReference>
<dbReference type="Pfam" id="PF03031">
    <property type="entry name" value="NIF"/>
    <property type="match status" value="1"/>
</dbReference>
<dbReference type="NCBIfam" id="TIGR02251">
    <property type="entry name" value="HIF-SF_euk"/>
    <property type="match status" value="1"/>
</dbReference>
<dbReference type="GO" id="GO:0045944">
    <property type="term" value="P:positive regulation of transcription by RNA polymerase II"/>
    <property type="evidence" value="ECO:0007669"/>
    <property type="project" value="UniProtKB-ARBA"/>
</dbReference>
<evidence type="ECO:0000259" key="2">
    <source>
        <dbReference type="PROSITE" id="PS50969"/>
    </source>
</evidence>
<feature type="domain" description="FCP1 homology" evidence="2">
    <location>
        <begin position="395"/>
        <end position="553"/>
    </location>
</feature>
<reference evidence="3 4" key="1">
    <citation type="journal article" date="2015" name="Sci. Rep.">
        <title>Chromosome-level genome map provides insights into diverse defense mechanisms in the medicinal fungus Ganoderma sinense.</title>
        <authorList>
            <person name="Zhu Y."/>
            <person name="Xu J."/>
            <person name="Sun C."/>
            <person name="Zhou S."/>
            <person name="Xu H."/>
            <person name="Nelson D.R."/>
            <person name="Qian J."/>
            <person name="Song J."/>
            <person name="Luo H."/>
            <person name="Xiang L."/>
            <person name="Li Y."/>
            <person name="Xu Z."/>
            <person name="Ji A."/>
            <person name="Wang L."/>
            <person name="Lu S."/>
            <person name="Hayward A."/>
            <person name="Sun W."/>
            <person name="Li X."/>
            <person name="Schwartz D.C."/>
            <person name="Wang Y."/>
            <person name="Chen S."/>
        </authorList>
    </citation>
    <scope>NUCLEOTIDE SEQUENCE [LARGE SCALE GENOMIC DNA]</scope>
    <source>
        <strain evidence="3 4">ZZ0214-1</strain>
    </source>
</reference>
<dbReference type="InterPro" id="IPR004274">
    <property type="entry name" value="FCP1_dom"/>
</dbReference>
<dbReference type="EMBL" id="AYKW01000002">
    <property type="protein sequence ID" value="PIL35846.1"/>
    <property type="molecule type" value="Genomic_DNA"/>
</dbReference>
<feature type="region of interest" description="Disordered" evidence="1">
    <location>
        <begin position="1"/>
        <end position="183"/>
    </location>
</feature>